<evidence type="ECO:0000256" key="1">
    <source>
        <dbReference type="ARBA" id="ARBA00010211"/>
    </source>
</evidence>
<dbReference type="Proteomes" id="UP000287756">
    <property type="component" value="Chromosome"/>
</dbReference>
<reference evidence="4 5" key="1">
    <citation type="submission" date="2018-01" db="EMBL/GenBank/DDBJ databases">
        <title>The whole genome sequencing and assembly of Halobacillus litoralis ERB031 strain.</title>
        <authorList>
            <person name="Lee S.-J."/>
            <person name="Park M.-K."/>
            <person name="Kim J.-Y."/>
            <person name="Lee Y.-J."/>
            <person name="Yi H."/>
            <person name="Bahn Y.-S."/>
            <person name="Kim J.F."/>
            <person name="Lee D.-W."/>
        </authorList>
    </citation>
    <scope>NUCLEOTIDE SEQUENCE [LARGE SCALE GENOMIC DNA]</scope>
    <source>
        <strain evidence="4 5">ERB 031</strain>
    </source>
</reference>
<protein>
    <submittedName>
        <fullName evidence="4">Fumarylacetoacetate hydrolase</fullName>
    </submittedName>
</protein>
<evidence type="ECO:0000259" key="3">
    <source>
        <dbReference type="Pfam" id="PF01557"/>
    </source>
</evidence>
<evidence type="ECO:0000313" key="4">
    <source>
        <dbReference type="EMBL" id="QAS53586.1"/>
    </source>
</evidence>
<proteinExistence type="inferred from homology"/>
<keyword evidence="2" id="KW-0479">Metal-binding</keyword>
<gene>
    <name evidence="4" type="ORF">HLI_15940</name>
</gene>
<dbReference type="EMBL" id="CP026118">
    <property type="protein sequence ID" value="QAS53586.1"/>
    <property type="molecule type" value="Genomic_DNA"/>
</dbReference>
<dbReference type="OrthoDB" id="9779415at2"/>
<dbReference type="PANTHER" id="PTHR42796:SF7">
    <property type="entry name" value="2-DEHYDRO-3-DEOXY-D-ARABINONATE DEHYDRATASE"/>
    <property type="match status" value="1"/>
</dbReference>
<dbReference type="AlphaFoldDB" id="A0A410MG08"/>
<dbReference type="PANTHER" id="PTHR42796">
    <property type="entry name" value="FUMARYLACETOACETATE HYDROLASE DOMAIN-CONTAINING PROTEIN 2A-RELATED"/>
    <property type="match status" value="1"/>
</dbReference>
<evidence type="ECO:0000313" key="5">
    <source>
        <dbReference type="Proteomes" id="UP000287756"/>
    </source>
</evidence>
<dbReference type="GO" id="GO:0044281">
    <property type="term" value="P:small molecule metabolic process"/>
    <property type="evidence" value="ECO:0007669"/>
    <property type="project" value="UniProtKB-ARBA"/>
</dbReference>
<keyword evidence="4" id="KW-0378">Hydrolase</keyword>
<name>A0A410MG08_9BACI</name>
<dbReference type="InterPro" id="IPR036663">
    <property type="entry name" value="Fumarylacetoacetase_C_sf"/>
</dbReference>
<dbReference type="KEGG" id="hli:HLI_15940"/>
<comment type="similarity">
    <text evidence="1">Belongs to the FAH family.</text>
</comment>
<dbReference type="Pfam" id="PF01557">
    <property type="entry name" value="FAA_hydrolase"/>
    <property type="match status" value="1"/>
</dbReference>
<feature type="domain" description="Fumarylacetoacetase-like C-terminal" evidence="3">
    <location>
        <begin position="112"/>
        <end position="290"/>
    </location>
</feature>
<evidence type="ECO:0000256" key="2">
    <source>
        <dbReference type="ARBA" id="ARBA00022723"/>
    </source>
</evidence>
<dbReference type="InterPro" id="IPR011234">
    <property type="entry name" value="Fumarylacetoacetase-like_C"/>
</dbReference>
<organism evidence="4 5">
    <name type="scientific">Halobacillus litoralis</name>
    <dbReference type="NCBI Taxonomy" id="45668"/>
    <lineage>
        <taxon>Bacteria</taxon>
        <taxon>Bacillati</taxon>
        <taxon>Bacillota</taxon>
        <taxon>Bacilli</taxon>
        <taxon>Bacillales</taxon>
        <taxon>Bacillaceae</taxon>
        <taxon>Halobacillus</taxon>
    </lineage>
</organism>
<dbReference type="RefSeq" id="WP_128525859.1">
    <property type="nucleotide sequence ID" value="NZ_CP026118.1"/>
</dbReference>
<dbReference type="Gene3D" id="3.90.850.10">
    <property type="entry name" value="Fumarylacetoacetase-like, C-terminal domain"/>
    <property type="match status" value="1"/>
</dbReference>
<accession>A0A410MG08</accession>
<dbReference type="GO" id="GO:0016787">
    <property type="term" value="F:hydrolase activity"/>
    <property type="evidence" value="ECO:0007669"/>
    <property type="project" value="UniProtKB-KW"/>
</dbReference>
<sequence>MKIIKFKKQDGSPQLAAVKNETLVYPLPYEDFLEVIQDSEKKGASCLAIVEKAIGKVEALPVAVEDLTLLLPLEAEEVWASGVTYLKSKNARNYEAYDGKEEVADSYYDKVYDADRPEIFLKSTSKRTIGPEQPVYLRNDSNWQIPEPELGLVLNKSGKIVGYTVGNDMSSRDIEGENPLYLPQAKIWKHSCSFGPAIRLAETVEDPYDLLITCKIIRNGTEVFEESASTSQLKRTYDELIEYLMRDNDVFDGTVLFTGTCIIPGNDFTLAEGDVVEITIPEVGTLSNPVEKTPVSNTVTSS</sequence>
<dbReference type="InterPro" id="IPR051121">
    <property type="entry name" value="FAH"/>
</dbReference>
<dbReference type="SUPFAM" id="SSF56529">
    <property type="entry name" value="FAH"/>
    <property type="match status" value="1"/>
</dbReference>
<dbReference type="GO" id="GO:0046872">
    <property type="term" value="F:metal ion binding"/>
    <property type="evidence" value="ECO:0007669"/>
    <property type="project" value="UniProtKB-KW"/>
</dbReference>